<name>A0A1X2YR95_BIFAD</name>
<dbReference type="AlphaFoldDB" id="A0A1X2YR95"/>
<accession>A0A1X2YR95</accession>
<dbReference type="RefSeq" id="WP_236838168.1">
    <property type="nucleotide sequence ID" value="NZ_LNKD01000008.1"/>
</dbReference>
<dbReference type="EMBL" id="LNKD01000008">
    <property type="protein sequence ID" value="OSG84696.1"/>
    <property type="molecule type" value="Genomic_DNA"/>
</dbReference>
<evidence type="ECO:0000313" key="1">
    <source>
        <dbReference type="EMBL" id="OSG84696.1"/>
    </source>
</evidence>
<protein>
    <submittedName>
        <fullName evidence="1">Uncharacterized protein</fullName>
    </submittedName>
</protein>
<gene>
    <name evidence="1" type="ORF">B0487_2183</name>
</gene>
<comment type="caution">
    <text evidence="1">The sequence shown here is derived from an EMBL/GenBank/DDBJ whole genome shotgun (WGS) entry which is preliminary data.</text>
</comment>
<sequence length="338" mass="37818">MVRQTVAVKRGGYRLTITIPVEWWSGTDTVQTEKTRALRRARIRRYAKDKWRNLKTMKQAWKVERFLAVVTVSAPHGGNVFPARAAETVKPIIDAGSDVRLWDDDDSLHRHSTIYLQSPIEAPSGCYLLDILIIPISDENPQYQITGGLASSVVGMWRNIPVGERPAWCDGYEVKFSVPDKIWITSNYTDSDLKARQHGQRKATTWGRGNTLGVREKVGSQLIAYAEECWKRQPYCGYGKYIVIASIAYPYGVAQADPDNTAESVNAILKAGTNVGAWHGTTSNYCKGVAFVRSKNLNHGGRHLVRLLVFPVPDGFQMLEAIADSADASWAEHDRRLN</sequence>
<evidence type="ECO:0000313" key="2">
    <source>
        <dbReference type="Proteomes" id="UP000193377"/>
    </source>
</evidence>
<proteinExistence type="predicted"/>
<dbReference type="Proteomes" id="UP000193377">
    <property type="component" value="Unassembled WGS sequence"/>
</dbReference>
<reference evidence="1 2" key="1">
    <citation type="journal article" date="2016" name="Sci. Rep.">
        <title>Evaluation of genetic diversity among strains of the human gut commensal Bifidobacterium adolescentis.</title>
        <authorList>
            <person name="Duranti S."/>
            <person name="Milani C."/>
            <person name="Lugli G.A."/>
            <person name="Mancabelli L."/>
            <person name="Turroni F."/>
            <person name="Ferrario C."/>
            <person name="Mangifesta M."/>
            <person name="Viappiani A."/>
            <person name="Sanchez B."/>
            <person name="Margolles A."/>
            <person name="van Sinderen D."/>
            <person name="Ventura M."/>
        </authorList>
    </citation>
    <scope>NUCLEOTIDE SEQUENCE [LARGE SCALE GENOMIC DNA]</scope>
    <source>
        <strain evidence="1 2">487B</strain>
    </source>
</reference>
<organism evidence="1 2">
    <name type="scientific">Bifidobacterium adolescentis</name>
    <dbReference type="NCBI Taxonomy" id="1680"/>
    <lineage>
        <taxon>Bacteria</taxon>
        <taxon>Bacillati</taxon>
        <taxon>Actinomycetota</taxon>
        <taxon>Actinomycetes</taxon>
        <taxon>Bifidobacteriales</taxon>
        <taxon>Bifidobacteriaceae</taxon>
        <taxon>Bifidobacterium</taxon>
    </lineage>
</organism>